<sequence length="151" mass="16518">MIISFIILGFLGINSANGLICYYCTAASAYDSCILDNGVASGCDMTYCTIFRRELIDPPHTLVQFQRTCQETPQYINVEVNDSTHRTFYHACATDLCNTGEGRLQPNSIKPIKVEPGKVLMVPGIGSMASSDFPSYILVPSLLLVVNLSAR</sequence>
<dbReference type="SUPFAM" id="SSF57302">
    <property type="entry name" value="Snake toxin-like"/>
    <property type="match status" value="1"/>
</dbReference>
<evidence type="ECO:0000313" key="2">
    <source>
        <dbReference type="EMBL" id="JAG70800.1"/>
    </source>
</evidence>
<evidence type="ECO:0000256" key="1">
    <source>
        <dbReference type="SAM" id="SignalP"/>
    </source>
</evidence>
<name>A0A0C9PJ93_9HYME</name>
<accession>A0A0C9PJ93</accession>
<keyword evidence="1" id="KW-0732">Signal</keyword>
<dbReference type="AlphaFoldDB" id="A0A0C9PJ93"/>
<dbReference type="InterPro" id="IPR045860">
    <property type="entry name" value="Snake_toxin-like_sf"/>
</dbReference>
<dbReference type="EMBL" id="GBYB01001033">
    <property type="protein sequence ID" value="JAG70800.1"/>
    <property type="molecule type" value="Transcribed_RNA"/>
</dbReference>
<feature type="signal peptide" evidence="1">
    <location>
        <begin position="1"/>
        <end position="18"/>
    </location>
</feature>
<proteinExistence type="predicted"/>
<organism evidence="2">
    <name type="scientific">Fopius arisanus</name>
    <dbReference type="NCBI Taxonomy" id="64838"/>
    <lineage>
        <taxon>Eukaryota</taxon>
        <taxon>Metazoa</taxon>
        <taxon>Ecdysozoa</taxon>
        <taxon>Arthropoda</taxon>
        <taxon>Hexapoda</taxon>
        <taxon>Insecta</taxon>
        <taxon>Pterygota</taxon>
        <taxon>Neoptera</taxon>
        <taxon>Endopterygota</taxon>
        <taxon>Hymenoptera</taxon>
        <taxon>Apocrita</taxon>
        <taxon>Ichneumonoidea</taxon>
        <taxon>Braconidae</taxon>
        <taxon>Opiinae</taxon>
        <taxon>Fopius</taxon>
    </lineage>
</organism>
<feature type="chain" id="PRO_5002217071" evidence="1">
    <location>
        <begin position="19"/>
        <end position="151"/>
    </location>
</feature>
<protein>
    <submittedName>
        <fullName evidence="2">KCTD19 protein</fullName>
    </submittedName>
</protein>
<gene>
    <name evidence="2" type="primary">KCTD19</name>
    <name evidence="2" type="ORF">g.26721</name>
</gene>
<reference evidence="2" key="1">
    <citation type="submission" date="2015-01" db="EMBL/GenBank/DDBJ databases">
        <title>Transcriptome Assembly of Fopius arisanus.</title>
        <authorList>
            <person name="Geib S."/>
        </authorList>
    </citation>
    <scope>NUCLEOTIDE SEQUENCE</scope>
</reference>